<evidence type="ECO:0000313" key="3">
    <source>
        <dbReference type="Proteomes" id="UP000663828"/>
    </source>
</evidence>
<dbReference type="AlphaFoldDB" id="A0A815R536"/>
<evidence type="ECO:0000313" key="4">
    <source>
        <dbReference type="Proteomes" id="UP000663852"/>
    </source>
</evidence>
<organism evidence="2 4">
    <name type="scientific">Adineta ricciae</name>
    <name type="common">Rotifer</name>
    <dbReference type="NCBI Taxonomy" id="249248"/>
    <lineage>
        <taxon>Eukaryota</taxon>
        <taxon>Metazoa</taxon>
        <taxon>Spiralia</taxon>
        <taxon>Gnathifera</taxon>
        <taxon>Rotifera</taxon>
        <taxon>Eurotatoria</taxon>
        <taxon>Bdelloidea</taxon>
        <taxon>Adinetida</taxon>
        <taxon>Adinetidae</taxon>
        <taxon>Adineta</taxon>
    </lineage>
</organism>
<dbReference type="EMBL" id="CAJNOR010000169">
    <property type="protein sequence ID" value="CAF0825877.1"/>
    <property type="molecule type" value="Genomic_DNA"/>
</dbReference>
<sequence>MNIKHFNDLQNAFQRSKEALDRFIEFDLPKTHLNQRMGLGCSKLVRYAMEGESNAKNFFLSGADLNDETSFHDYYKHFIQNAKKPFRESFNSFTKSFIERPVDIHDQMMKQYGYPSLHSTAQTIDDRVHENLAFELEASVSKIVKELILIAPTVVYRLCEDNDESKELDAST</sequence>
<dbReference type="Proteomes" id="UP000663852">
    <property type="component" value="Unassembled WGS sequence"/>
</dbReference>
<protein>
    <submittedName>
        <fullName evidence="2">Uncharacterized protein</fullName>
    </submittedName>
</protein>
<proteinExistence type="predicted"/>
<gene>
    <name evidence="2" type="ORF">EDS130_LOCUS40845</name>
    <name evidence="1" type="ORF">XAT740_LOCUS4204</name>
</gene>
<reference evidence="2" key="1">
    <citation type="submission" date="2021-02" db="EMBL/GenBank/DDBJ databases">
        <authorList>
            <person name="Nowell W R."/>
        </authorList>
    </citation>
    <scope>NUCLEOTIDE SEQUENCE</scope>
</reference>
<comment type="caution">
    <text evidence="2">The sequence shown here is derived from an EMBL/GenBank/DDBJ whole genome shotgun (WGS) entry which is preliminary data.</text>
</comment>
<dbReference type="Proteomes" id="UP000663828">
    <property type="component" value="Unassembled WGS sequence"/>
</dbReference>
<accession>A0A815R536</accession>
<dbReference type="EMBL" id="CAJNOJ010000510">
    <property type="protein sequence ID" value="CAF1471829.1"/>
    <property type="molecule type" value="Genomic_DNA"/>
</dbReference>
<keyword evidence="3" id="KW-1185">Reference proteome</keyword>
<evidence type="ECO:0000313" key="2">
    <source>
        <dbReference type="EMBL" id="CAF1471829.1"/>
    </source>
</evidence>
<evidence type="ECO:0000313" key="1">
    <source>
        <dbReference type="EMBL" id="CAF0825877.1"/>
    </source>
</evidence>
<name>A0A815R536_ADIRI</name>